<dbReference type="NCBIfam" id="TIGR03426">
    <property type="entry name" value="shape_MreD"/>
    <property type="match status" value="1"/>
</dbReference>
<evidence type="ECO:0000256" key="8">
    <source>
        <dbReference type="SAM" id="Phobius"/>
    </source>
</evidence>
<keyword evidence="6 8" id="KW-1133">Transmembrane helix</keyword>
<dbReference type="InterPro" id="IPR007227">
    <property type="entry name" value="Cell_shape_determining_MreD"/>
</dbReference>
<evidence type="ECO:0000256" key="3">
    <source>
        <dbReference type="ARBA" id="ARBA00022475"/>
    </source>
</evidence>
<accession>A0ABS4MDQ1</accession>
<name>A0ABS4MDQ1_9LACO</name>
<protein>
    <submittedName>
        <fullName evidence="9">Rod shape-determining protein MreD</fullName>
    </submittedName>
</protein>
<evidence type="ECO:0000256" key="2">
    <source>
        <dbReference type="ARBA" id="ARBA00007776"/>
    </source>
</evidence>
<evidence type="ECO:0000313" key="10">
    <source>
        <dbReference type="Proteomes" id="UP001519292"/>
    </source>
</evidence>
<dbReference type="Pfam" id="PF04093">
    <property type="entry name" value="MreD"/>
    <property type="match status" value="1"/>
</dbReference>
<comment type="subcellular location">
    <subcellularLocation>
        <location evidence="1">Cell membrane</location>
        <topology evidence="1">Multi-pass membrane protein</topology>
    </subcellularLocation>
</comment>
<keyword evidence="4 8" id="KW-0812">Transmembrane</keyword>
<evidence type="ECO:0000313" key="9">
    <source>
        <dbReference type="EMBL" id="MBP2057815.1"/>
    </source>
</evidence>
<keyword evidence="7 8" id="KW-0472">Membrane</keyword>
<feature type="transmembrane region" description="Helical" evidence="8">
    <location>
        <begin position="60"/>
        <end position="84"/>
    </location>
</feature>
<dbReference type="Proteomes" id="UP001519292">
    <property type="component" value="Unassembled WGS sequence"/>
</dbReference>
<feature type="transmembrane region" description="Helical" evidence="8">
    <location>
        <begin position="104"/>
        <end position="126"/>
    </location>
</feature>
<feature type="transmembrane region" description="Helical" evidence="8">
    <location>
        <begin position="138"/>
        <end position="164"/>
    </location>
</feature>
<keyword evidence="3" id="KW-1003">Cell membrane</keyword>
<evidence type="ECO:0000256" key="5">
    <source>
        <dbReference type="ARBA" id="ARBA00022960"/>
    </source>
</evidence>
<evidence type="ECO:0000256" key="4">
    <source>
        <dbReference type="ARBA" id="ARBA00022692"/>
    </source>
</evidence>
<keyword evidence="5" id="KW-0133">Cell shape</keyword>
<feature type="transmembrane region" description="Helical" evidence="8">
    <location>
        <begin position="7"/>
        <end position="28"/>
    </location>
</feature>
<reference evidence="9 10" key="1">
    <citation type="submission" date="2021-03" db="EMBL/GenBank/DDBJ databases">
        <title>Genomic Encyclopedia of Type Strains, Phase IV (KMG-IV): sequencing the most valuable type-strain genomes for metagenomic binning, comparative biology and taxonomic classification.</title>
        <authorList>
            <person name="Goeker M."/>
        </authorList>
    </citation>
    <scope>NUCLEOTIDE SEQUENCE [LARGE SCALE GENOMIC DNA]</scope>
    <source>
        <strain evidence="9 10">DSM 101872</strain>
    </source>
</reference>
<feature type="transmembrane region" description="Helical" evidence="8">
    <location>
        <begin position="34"/>
        <end position="53"/>
    </location>
</feature>
<dbReference type="EMBL" id="JAGGLU010000004">
    <property type="protein sequence ID" value="MBP2057815.1"/>
    <property type="molecule type" value="Genomic_DNA"/>
</dbReference>
<keyword evidence="10" id="KW-1185">Reference proteome</keyword>
<gene>
    <name evidence="9" type="ORF">J2Z60_000987</name>
</gene>
<proteinExistence type="inferred from homology"/>
<evidence type="ECO:0000256" key="6">
    <source>
        <dbReference type="ARBA" id="ARBA00022989"/>
    </source>
</evidence>
<comment type="similarity">
    <text evidence="2">Belongs to the MreD family.</text>
</comment>
<evidence type="ECO:0000256" key="7">
    <source>
        <dbReference type="ARBA" id="ARBA00023136"/>
    </source>
</evidence>
<evidence type="ECO:0000256" key="1">
    <source>
        <dbReference type="ARBA" id="ARBA00004651"/>
    </source>
</evidence>
<sequence>MRILREWYVAIALLVALVLDGVIAFYAQGIIFKGTYGASCWFTIIGIVLMGLCDDRNDSNIWLVFGIGIVADLYYLGFLGVYTVAFPAVYFLAKSVARFLPEIFWARLMVSLAAYLLLDAYLFLAYSIAGTISLPISSLLMSILPSWGMCLIIFLITYSFWIWLINKYPFLKPENRFY</sequence>
<organism evidence="9 10">
    <name type="scientific">Lactobacillus colini</name>
    <dbReference type="NCBI Taxonomy" id="1819254"/>
    <lineage>
        <taxon>Bacteria</taxon>
        <taxon>Bacillati</taxon>
        <taxon>Bacillota</taxon>
        <taxon>Bacilli</taxon>
        <taxon>Lactobacillales</taxon>
        <taxon>Lactobacillaceae</taxon>
        <taxon>Lactobacillus</taxon>
    </lineage>
</organism>
<dbReference type="RefSeq" id="WP_209686553.1">
    <property type="nucleotide sequence ID" value="NZ_JAGGLU010000004.1"/>
</dbReference>
<comment type="caution">
    <text evidence="9">The sequence shown here is derived from an EMBL/GenBank/DDBJ whole genome shotgun (WGS) entry which is preliminary data.</text>
</comment>